<proteinExistence type="predicted"/>
<evidence type="ECO:0000313" key="8">
    <source>
        <dbReference type="EnsemblMetazoa" id="CapteP148616"/>
    </source>
</evidence>
<dbReference type="Proteomes" id="UP000014760">
    <property type="component" value="Unassembled WGS sequence"/>
</dbReference>
<evidence type="ECO:0000313" key="9">
    <source>
        <dbReference type="Proteomes" id="UP000014760"/>
    </source>
</evidence>
<dbReference type="OMA" id="VFYENRW"/>
<dbReference type="PANTHER" id="PTHR47653:SF1">
    <property type="entry name" value="DELETED IN MALIGNANT BRAIN TUMORS 1 PROTEIN"/>
    <property type="match status" value="1"/>
</dbReference>
<reference evidence="9" key="1">
    <citation type="submission" date="2012-12" db="EMBL/GenBank/DDBJ databases">
        <authorList>
            <person name="Hellsten U."/>
            <person name="Grimwood J."/>
            <person name="Chapman J.A."/>
            <person name="Shapiro H."/>
            <person name="Aerts A."/>
            <person name="Otillar R.P."/>
            <person name="Terry A.Y."/>
            <person name="Boore J.L."/>
            <person name="Simakov O."/>
            <person name="Marletaz F."/>
            <person name="Cho S.-J."/>
            <person name="Edsinger-Gonzales E."/>
            <person name="Havlak P."/>
            <person name="Kuo D.-H."/>
            <person name="Larsson T."/>
            <person name="Lv J."/>
            <person name="Arendt D."/>
            <person name="Savage R."/>
            <person name="Osoegawa K."/>
            <person name="de Jong P."/>
            <person name="Lindberg D.R."/>
            <person name="Seaver E.C."/>
            <person name="Weisblat D.A."/>
            <person name="Putnam N.H."/>
            <person name="Grigoriev I.V."/>
            <person name="Rokhsar D.S."/>
        </authorList>
    </citation>
    <scope>NUCLEOTIDE SEQUENCE</scope>
    <source>
        <strain evidence="9">I ESC-2004</strain>
    </source>
</reference>
<evidence type="ECO:0000256" key="5">
    <source>
        <dbReference type="PROSITE-ProRule" id="PRU00196"/>
    </source>
</evidence>
<reference evidence="8" key="3">
    <citation type="submission" date="2015-06" db="UniProtKB">
        <authorList>
            <consortium name="EnsemblMetazoa"/>
        </authorList>
    </citation>
    <scope>IDENTIFICATION</scope>
</reference>
<dbReference type="EMBL" id="KB292659">
    <property type="protein sequence ID" value="ELU17159.1"/>
    <property type="molecule type" value="Genomic_DNA"/>
</dbReference>
<dbReference type="AlphaFoldDB" id="R7VEW0"/>
<dbReference type="EnsemblMetazoa" id="CapteT148616">
    <property type="protein sequence ID" value="CapteP148616"/>
    <property type="gene ID" value="CapteG148616"/>
</dbReference>
<keyword evidence="2" id="KW-0677">Repeat</keyword>
<feature type="domain" description="SRCR" evidence="6">
    <location>
        <begin position="84"/>
        <end position="181"/>
    </location>
</feature>
<evidence type="ECO:0000259" key="6">
    <source>
        <dbReference type="PROSITE" id="PS50287"/>
    </source>
</evidence>
<dbReference type="PRINTS" id="PR00258">
    <property type="entry name" value="SPERACTRCPTR"/>
</dbReference>
<dbReference type="PROSITE" id="PS50287">
    <property type="entry name" value="SRCR_2"/>
    <property type="match status" value="1"/>
</dbReference>
<dbReference type="PANTHER" id="PTHR47653">
    <property type="entry name" value="PROTEIN BARK BEETLE"/>
    <property type="match status" value="1"/>
</dbReference>
<evidence type="ECO:0000256" key="4">
    <source>
        <dbReference type="ARBA" id="ARBA00023180"/>
    </source>
</evidence>
<keyword evidence="1" id="KW-0732">Signal</keyword>
<dbReference type="EMBL" id="AMQN01017028">
    <property type="status" value="NOT_ANNOTATED_CDS"/>
    <property type="molecule type" value="Genomic_DNA"/>
</dbReference>
<dbReference type="FunFam" id="3.10.250.10:FF:000001">
    <property type="entry name" value="Lysyl oxidase 4 isoform X1"/>
    <property type="match status" value="1"/>
</dbReference>
<dbReference type="GO" id="GO:0016020">
    <property type="term" value="C:membrane"/>
    <property type="evidence" value="ECO:0007669"/>
    <property type="project" value="InterPro"/>
</dbReference>
<dbReference type="Pfam" id="PF00530">
    <property type="entry name" value="SRCR"/>
    <property type="match status" value="1"/>
</dbReference>
<dbReference type="PROSITE" id="PS00420">
    <property type="entry name" value="SRCR_1"/>
    <property type="match status" value="1"/>
</dbReference>
<dbReference type="OrthoDB" id="549235at2759"/>
<organism evidence="7">
    <name type="scientific">Capitella teleta</name>
    <name type="common">Polychaete worm</name>
    <dbReference type="NCBI Taxonomy" id="283909"/>
    <lineage>
        <taxon>Eukaryota</taxon>
        <taxon>Metazoa</taxon>
        <taxon>Spiralia</taxon>
        <taxon>Lophotrochozoa</taxon>
        <taxon>Annelida</taxon>
        <taxon>Polychaeta</taxon>
        <taxon>Sedentaria</taxon>
        <taxon>Scolecida</taxon>
        <taxon>Capitellidae</taxon>
        <taxon>Capitella</taxon>
    </lineage>
</organism>
<dbReference type="SMART" id="SM00202">
    <property type="entry name" value="SR"/>
    <property type="match status" value="1"/>
</dbReference>
<gene>
    <name evidence="7" type="ORF">CAPTEDRAFT_148616</name>
</gene>
<accession>R7VEW0</accession>
<dbReference type="InterPro" id="IPR053243">
    <property type="entry name" value="SJ_maturation_regulator"/>
</dbReference>
<dbReference type="HOGENOM" id="CLU_1490375_0_0_1"/>
<keyword evidence="9" id="KW-1185">Reference proteome</keyword>
<evidence type="ECO:0000256" key="1">
    <source>
        <dbReference type="ARBA" id="ARBA00022729"/>
    </source>
</evidence>
<dbReference type="SUPFAM" id="SSF56487">
    <property type="entry name" value="SRCR-like"/>
    <property type="match status" value="1"/>
</dbReference>
<dbReference type="GO" id="GO:0045217">
    <property type="term" value="P:cell-cell junction maintenance"/>
    <property type="evidence" value="ECO:0007669"/>
    <property type="project" value="TreeGrafter"/>
</dbReference>
<name>R7VEW0_CAPTE</name>
<dbReference type="InterPro" id="IPR001190">
    <property type="entry name" value="SRCR"/>
</dbReference>
<dbReference type="STRING" id="283909.R7VEW0"/>
<evidence type="ECO:0000256" key="2">
    <source>
        <dbReference type="ARBA" id="ARBA00022737"/>
    </source>
</evidence>
<evidence type="ECO:0000313" key="7">
    <source>
        <dbReference type="EMBL" id="ELU17159.1"/>
    </source>
</evidence>
<keyword evidence="4" id="KW-0325">Glycoprotein</keyword>
<comment type="caution">
    <text evidence="5">Lacks conserved residue(s) required for the propagation of feature annotation.</text>
</comment>
<evidence type="ECO:0000256" key="3">
    <source>
        <dbReference type="ARBA" id="ARBA00023157"/>
    </source>
</evidence>
<sequence>MAQLIEDNAFNNRTLNTIVEAVETRVEVNRQTIQQLKTVADGSFAEIIRRLDALSSAVASLVDIQTPPSPSSLWTPYQIGDVTLRLANGTRTRGRLEVFYAGRWGTVCDDDFTDASAAVICQSLGLPSLNASEIHGFGGGDGPIYLDQVTCSGAEDARACYHAGWGAHNCGHHEDLGIDCK</sequence>
<protein>
    <recommendedName>
        <fullName evidence="6">SRCR domain-containing protein</fullName>
    </recommendedName>
</protein>
<reference evidence="7 9" key="2">
    <citation type="journal article" date="2013" name="Nature">
        <title>Insights into bilaterian evolution from three spiralian genomes.</title>
        <authorList>
            <person name="Simakov O."/>
            <person name="Marletaz F."/>
            <person name="Cho S.J."/>
            <person name="Edsinger-Gonzales E."/>
            <person name="Havlak P."/>
            <person name="Hellsten U."/>
            <person name="Kuo D.H."/>
            <person name="Larsson T."/>
            <person name="Lv J."/>
            <person name="Arendt D."/>
            <person name="Savage R."/>
            <person name="Osoegawa K."/>
            <person name="de Jong P."/>
            <person name="Grimwood J."/>
            <person name="Chapman J.A."/>
            <person name="Shapiro H."/>
            <person name="Aerts A."/>
            <person name="Otillar R.P."/>
            <person name="Terry A.Y."/>
            <person name="Boore J.L."/>
            <person name="Grigoriev I.V."/>
            <person name="Lindberg D.R."/>
            <person name="Seaver E.C."/>
            <person name="Weisblat D.A."/>
            <person name="Putnam N.H."/>
            <person name="Rokhsar D.S."/>
        </authorList>
    </citation>
    <scope>NUCLEOTIDE SEQUENCE</scope>
    <source>
        <strain evidence="7 9">I ESC-2004</strain>
    </source>
</reference>
<dbReference type="InterPro" id="IPR036772">
    <property type="entry name" value="SRCR-like_dom_sf"/>
</dbReference>
<keyword evidence="3" id="KW-1015">Disulfide bond</keyword>
<dbReference type="Gene3D" id="3.10.250.10">
    <property type="entry name" value="SRCR-like domain"/>
    <property type="match status" value="1"/>
</dbReference>